<evidence type="ECO:0000313" key="7">
    <source>
        <dbReference type="Proteomes" id="UP000596035"/>
    </source>
</evidence>
<evidence type="ECO:0000256" key="2">
    <source>
        <dbReference type="PROSITE-ProRule" id="PRU00335"/>
    </source>
</evidence>
<accession>A0A1Z2XLG2</accession>
<evidence type="ECO:0000313" key="4">
    <source>
        <dbReference type="EMBL" id="ASB39282.1"/>
    </source>
</evidence>
<dbReference type="Gene3D" id="1.10.357.10">
    <property type="entry name" value="Tetracycline Repressor, domain 2"/>
    <property type="match status" value="1"/>
</dbReference>
<dbReference type="PRINTS" id="PR00455">
    <property type="entry name" value="HTHTETR"/>
</dbReference>
<dbReference type="KEGG" id="amur:ADH66_00585"/>
<dbReference type="AlphaFoldDB" id="A0A1Z2XLG2"/>
<dbReference type="Proteomes" id="UP000196710">
    <property type="component" value="Chromosome"/>
</dbReference>
<dbReference type="GO" id="GO:0003700">
    <property type="term" value="F:DNA-binding transcription factor activity"/>
    <property type="evidence" value="ECO:0007669"/>
    <property type="project" value="TreeGrafter"/>
</dbReference>
<reference evidence="6" key="2">
    <citation type="submission" date="2017-05" db="EMBL/GenBank/DDBJ databases">
        <title>Improved OligoMM genomes.</title>
        <authorList>
            <person name="Garzetti D."/>
        </authorList>
    </citation>
    <scope>NUCLEOTIDE SEQUENCE [LARGE SCALE GENOMIC DNA]</scope>
    <source>
        <strain evidence="6">KB18</strain>
    </source>
</reference>
<dbReference type="EMBL" id="CP021422">
    <property type="protein sequence ID" value="ASB39282.1"/>
    <property type="molecule type" value="Genomic_DNA"/>
</dbReference>
<dbReference type="PROSITE" id="PS50977">
    <property type="entry name" value="HTH_TETR_2"/>
    <property type="match status" value="1"/>
</dbReference>
<gene>
    <name evidence="4" type="ORF">ADH66_00585</name>
    <name evidence="5" type="ORF">I5Q82_10580</name>
</gene>
<organism evidence="5 7">
    <name type="scientific">Acutalibacter muris</name>
    <dbReference type="NCBI Taxonomy" id="1796620"/>
    <lineage>
        <taxon>Bacteria</taxon>
        <taxon>Bacillati</taxon>
        <taxon>Bacillota</taxon>
        <taxon>Clostridia</taxon>
        <taxon>Eubacteriales</taxon>
        <taxon>Acutalibacteraceae</taxon>
        <taxon>Acutalibacter</taxon>
    </lineage>
</organism>
<dbReference type="RefSeq" id="WP_066537040.1">
    <property type="nucleotide sequence ID" value="NZ_CP021422.1"/>
</dbReference>
<protein>
    <submittedName>
        <fullName evidence="4">TetR family transcriptional regulator</fullName>
    </submittedName>
    <submittedName>
        <fullName evidence="5">TetR/AcrR family transcriptional regulator</fullName>
    </submittedName>
</protein>
<feature type="DNA-binding region" description="H-T-H motif" evidence="2">
    <location>
        <begin position="24"/>
        <end position="43"/>
    </location>
</feature>
<evidence type="ECO:0000256" key="1">
    <source>
        <dbReference type="ARBA" id="ARBA00023125"/>
    </source>
</evidence>
<proteinExistence type="predicted"/>
<evidence type="ECO:0000259" key="3">
    <source>
        <dbReference type="PROSITE" id="PS50977"/>
    </source>
</evidence>
<sequence>MDTKEKIVWEALKLFSTRGYGAVSVRDIAAAVGIRESSLYNHFPNKRAIFDGIVDICWAKAEEYYHSHGLPFSSKDDLSVFQGGGQELEETVLEVFRFFFEDPWNTRFRRLLTVCQFDDSRSGELYRRLYCQYPVEVQEKIFTGLMERGIFRTGDPRVLAEQFYGGVFLLLSAGESWEEVRPKITAQVRQFIGDHKTYK</sequence>
<dbReference type="EMBL" id="CP065321">
    <property type="protein sequence ID" value="QQR28572.1"/>
    <property type="molecule type" value="Genomic_DNA"/>
</dbReference>
<dbReference type="InterPro" id="IPR009057">
    <property type="entry name" value="Homeodomain-like_sf"/>
</dbReference>
<dbReference type="PANTHER" id="PTHR30055:SF226">
    <property type="entry name" value="HTH-TYPE TRANSCRIPTIONAL REGULATOR PKSA"/>
    <property type="match status" value="1"/>
</dbReference>
<evidence type="ECO:0000313" key="6">
    <source>
        <dbReference type="Proteomes" id="UP000196710"/>
    </source>
</evidence>
<dbReference type="InterPro" id="IPR050109">
    <property type="entry name" value="HTH-type_TetR-like_transc_reg"/>
</dbReference>
<keyword evidence="1 2" id="KW-0238">DNA-binding</keyword>
<keyword evidence="6" id="KW-1185">Reference proteome</keyword>
<feature type="domain" description="HTH tetR-type" evidence="3">
    <location>
        <begin position="1"/>
        <end position="61"/>
    </location>
</feature>
<reference evidence="4" key="1">
    <citation type="journal article" date="2017" name="Genome Announc.">
        <title>High-Quality Whole-Genome Sequences of the Oligo-Mouse-Microbiota Bacterial Community.</title>
        <authorList>
            <person name="Garzetti D."/>
            <person name="Brugiroux S."/>
            <person name="Bunk B."/>
            <person name="Pukall R."/>
            <person name="McCoy K.D."/>
            <person name="Macpherson A.J."/>
            <person name="Stecher B."/>
        </authorList>
    </citation>
    <scope>NUCLEOTIDE SEQUENCE</scope>
    <source>
        <strain evidence="4">KB18</strain>
    </source>
</reference>
<dbReference type="InterPro" id="IPR001647">
    <property type="entry name" value="HTH_TetR"/>
</dbReference>
<dbReference type="PANTHER" id="PTHR30055">
    <property type="entry name" value="HTH-TYPE TRANSCRIPTIONAL REGULATOR RUTR"/>
    <property type="match status" value="1"/>
</dbReference>
<dbReference type="Proteomes" id="UP000596035">
    <property type="component" value="Chromosome"/>
</dbReference>
<evidence type="ECO:0000313" key="5">
    <source>
        <dbReference type="EMBL" id="QQR28572.1"/>
    </source>
</evidence>
<dbReference type="Pfam" id="PF00440">
    <property type="entry name" value="TetR_N"/>
    <property type="match status" value="1"/>
</dbReference>
<reference evidence="5 7" key="3">
    <citation type="submission" date="2020-11" db="EMBL/GenBank/DDBJ databases">
        <title>Closed and high quality bacterial genomes of the OMM12 community.</title>
        <authorList>
            <person name="Marbouty M."/>
            <person name="Lamy-Besnier Q."/>
            <person name="Debarbieux L."/>
            <person name="Koszul R."/>
        </authorList>
    </citation>
    <scope>NUCLEOTIDE SEQUENCE [LARGE SCALE GENOMIC DNA]</scope>
    <source>
        <strain evidence="5 7">KB18</strain>
    </source>
</reference>
<dbReference type="GO" id="GO:0000976">
    <property type="term" value="F:transcription cis-regulatory region binding"/>
    <property type="evidence" value="ECO:0007669"/>
    <property type="project" value="TreeGrafter"/>
</dbReference>
<dbReference type="SUPFAM" id="SSF46689">
    <property type="entry name" value="Homeodomain-like"/>
    <property type="match status" value="1"/>
</dbReference>
<name>A0A1Z2XLG2_9FIRM</name>